<keyword evidence="2" id="KW-1185">Reference proteome</keyword>
<dbReference type="Proteomes" id="UP000192769">
    <property type="component" value="Unassembled WGS sequence"/>
</dbReference>
<comment type="caution">
    <text evidence="1">The sequence shown here is derived from an EMBL/GenBank/DDBJ whole genome shotgun (WGS) entry which is preliminary data.</text>
</comment>
<reference evidence="1 2" key="1">
    <citation type="submission" date="2017-02" db="EMBL/GenBank/DDBJ databases">
        <title>Whole genome shotgun sequence of Pantoea agglomerans strain AS1 isolated from a cycad, Zamia floridana in Central Florida, USA.</title>
        <authorList>
            <person name="Lata P."/>
            <person name="Govindarajan S."/>
            <person name="Qi F."/>
            <person name="Li J.-L."/>
            <person name="Maurya S.K."/>
            <person name="Sahoo M.K."/>
        </authorList>
    </citation>
    <scope>NUCLEOTIDE SEQUENCE [LARGE SCALE GENOMIC DNA]</scope>
    <source>
        <strain evidence="1 2">AS1</strain>
    </source>
</reference>
<accession>A0A1V9DEW6</accession>
<dbReference type="AlphaFoldDB" id="A0A1V9DEW6"/>
<dbReference type="OrthoDB" id="6547760at2"/>
<organism evidence="1 2">
    <name type="scientific">Pantoea latae</name>
    <dbReference type="NCBI Taxonomy" id="1964541"/>
    <lineage>
        <taxon>Bacteria</taxon>
        <taxon>Pseudomonadati</taxon>
        <taxon>Pseudomonadota</taxon>
        <taxon>Gammaproteobacteria</taxon>
        <taxon>Enterobacterales</taxon>
        <taxon>Erwiniaceae</taxon>
        <taxon>Pantoea</taxon>
    </lineage>
</organism>
<evidence type="ECO:0000313" key="2">
    <source>
        <dbReference type="Proteomes" id="UP000192769"/>
    </source>
</evidence>
<dbReference type="RefSeq" id="WP_081140240.1">
    <property type="nucleotide sequence ID" value="NZ_MWUE01000022.1"/>
</dbReference>
<proteinExistence type="predicted"/>
<sequence>MTFSWRIYLLTIAVMIVISTGYGEIRYLNGWYAHSAKVNADYAQKKQKAEARLVPAEQKAAAANTAGKVIYKTITRDVVKYVQYPNRIVCRFDDDAVSMRQRAIDAANNISGFDEPTVQTQSGGKRH</sequence>
<name>A0A1V9DEW6_9GAMM</name>
<protein>
    <submittedName>
        <fullName evidence="1">Uncharacterized protein</fullName>
    </submittedName>
</protein>
<dbReference type="EMBL" id="MWUE01000022">
    <property type="protein sequence ID" value="OQP32420.1"/>
    <property type="molecule type" value="Genomic_DNA"/>
</dbReference>
<gene>
    <name evidence="1" type="ORF">B2J69_14210</name>
</gene>
<evidence type="ECO:0000313" key="1">
    <source>
        <dbReference type="EMBL" id="OQP32420.1"/>
    </source>
</evidence>